<evidence type="ECO:0000256" key="2">
    <source>
        <dbReference type="RuleBase" id="RU003616"/>
    </source>
</evidence>
<dbReference type="EMBL" id="MFNE01000011">
    <property type="protein sequence ID" value="OGG96541.1"/>
    <property type="molecule type" value="Genomic_DNA"/>
</dbReference>
<dbReference type="STRING" id="1817772.A2527_01235"/>
<gene>
    <name evidence="4" type="ORF">A2527_01235</name>
</gene>
<evidence type="ECO:0000259" key="3">
    <source>
        <dbReference type="PROSITE" id="PS01031"/>
    </source>
</evidence>
<comment type="similarity">
    <text evidence="1 2">Belongs to the small heat shock protein (HSP20) family.</text>
</comment>
<accession>A0A1F6GEJ9</accession>
<name>A0A1F6GEJ9_9PROT</name>
<dbReference type="AlphaFoldDB" id="A0A1F6GEJ9"/>
<dbReference type="CDD" id="cd06464">
    <property type="entry name" value="ACD_sHsps-like"/>
    <property type="match status" value="1"/>
</dbReference>
<evidence type="ECO:0000313" key="4">
    <source>
        <dbReference type="EMBL" id="OGG96541.1"/>
    </source>
</evidence>
<dbReference type="InterPro" id="IPR002068">
    <property type="entry name" value="A-crystallin/Hsp20_dom"/>
</dbReference>
<comment type="caution">
    <text evidence="4">The sequence shown here is derived from an EMBL/GenBank/DDBJ whole genome shotgun (WGS) entry which is preliminary data.</text>
</comment>
<evidence type="ECO:0000256" key="1">
    <source>
        <dbReference type="PROSITE-ProRule" id="PRU00285"/>
    </source>
</evidence>
<dbReference type="SUPFAM" id="SSF49764">
    <property type="entry name" value="HSP20-like chaperones"/>
    <property type="match status" value="1"/>
</dbReference>
<dbReference type="InterPro" id="IPR031107">
    <property type="entry name" value="Small_HSP"/>
</dbReference>
<protein>
    <recommendedName>
        <fullName evidence="3">SHSP domain-containing protein</fullName>
    </recommendedName>
</protein>
<dbReference type="InterPro" id="IPR008978">
    <property type="entry name" value="HSP20-like_chaperone"/>
</dbReference>
<evidence type="ECO:0000313" key="5">
    <source>
        <dbReference type="Proteomes" id="UP000178449"/>
    </source>
</evidence>
<dbReference type="PROSITE" id="PS01031">
    <property type="entry name" value="SHSP"/>
    <property type="match status" value="1"/>
</dbReference>
<dbReference type="Gene3D" id="2.60.40.790">
    <property type="match status" value="1"/>
</dbReference>
<sequence length="139" mass="15837">MFGFTSAFDTLWDIQRAMENAMRNDYFGPSTASSGYPPINIFNYGENTLVTVELPGFKKEDVKLEVKGKTLAIKGKREIEFPEKASLHRRERSAYSFDRTLRLAHEVDEKKIKAELKDGVLAVLLPPAEEHKPKTIHIN</sequence>
<reference evidence="4 5" key="1">
    <citation type="journal article" date="2016" name="Nat. Commun.">
        <title>Thousands of microbial genomes shed light on interconnected biogeochemical processes in an aquifer system.</title>
        <authorList>
            <person name="Anantharaman K."/>
            <person name="Brown C.T."/>
            <person name="Hug L.A."/>
            <person name="Sharon I."/>
            <person name="Castelle C.J."/>
            <person name="Probst A.J."/>
            <person name="Thomas B.C."/>
            <person name="Singh A."/>
            <person name="Wilkins M.J."/>
            <person name="Karaoz U."/>
            <person name="Brodie E.L."/>
            <person name="Williams K.H."/>
            <person name="Hubbard S.S."/>
            <person name="Banfield J.F."/>
        </authorList>
    </citation>
    <scope>NUCLEOTIDE SEQUENCE [LARGE SCALE GENOMIC DNA]</scope>
</reference>
<dbReference type="Pfam" id="PF00011">
    <property type="entry name" value="HSP20"/>
    <property type="match status" value="1"/>
</dbReference>
<dbReference type="Proteomes" id="UP000178449">
    <property type="component" value="Unassembled WGS sequence"/>
</dbReference>
<feature type="domain" description="SHSP" evidence="3">
    <location>
        <begin position="30"/>
        <end position="139"/>
    </location>
</feature>
<dbReference type="PANTHER" id="PTHR11527">
    <property type="entry name" value="HEAT-SHOCK PROTEIN 20 FAMILY MEMBER"/>
    <property type="match status" value="1"/>
</dbReference>
<proteinExistence type="inferred from homology"/>
<organism evidence="4 5">
    <name type="scientific">Candidatus Lambdaproteobacteria bacterium RIFOXYD2_FULL_50_16</name>
    <dbReference type="NCBI Taxonomy" id="1817772"/>
    <lineage>
        <taxon>Bacteria</taxon>
        <taxon>Pseudomonadati</taxon>
        <taxon>Pseudomonadota</taxon>
        <taxon>Candidatus Lambdaproteobacteria</taxon>
    </lineage>
</organism>